<dbReference type="InterPro" id="IPR023393">
    <property type="entry name" value="START-like_dom_sf"/>
</dbReference>
<protein>
    <submittedName>
        <fullName evidence="1">SRPBCC family protein</fullName>
    </submittedName>
</protein>
<dbReference type="OrthoDB" id="880456at2"/>
<evidence type="ECO:0000313" key="2">
    <source>
        <dbReference type="Proteomes" id="UP000271678"/>
    </source>
</evidence>
<reference evidence="1 2" key="1">
    <citation type="submission" date="2018-11" db="EMBL/GenBank/DDBJ databases">
        <title>Draft genome of Simplicispira Flexivirga sp. BO-16.</title>
        <authorList>
            <person name="Im W.T."/>
        </authorList>
    </citation>
    <scope>NUCLEOTIDE SEQUENCE [LARGE SCALE GENOMIC DNA]</scope>
    <source>
        <strain evidence="1 2">BO-16</strain>
    </source>
</reference>
<gene>
    <name evidence="1" type="ORF">EFY87_16370</name>
</gene>
<accession>A0A3M9M395</accession>
<dbReference type="InterPro" id="IPR019587">
    <property type="entry name" value="Polyketide_cyclase/dehydratase"/>
</dbReference>
<dbReference type="EMBL" id="RJJQ01000019">
    <property type="protein sequence ID" value="RNI19667.1"/>
    <property type="molecule type" value="Genomic_DNA"/>
</dbReference>
<evidence type="ECO:0000313" key="1">
    <source>
        <dbReference type="EMBL" id="RNI19667.1"/>
    </source>
</evidence>
<dbReference type="AlphaFoldDB" id="A0A3M9M395"/>
<dbReference type="Proteomes" id="UP000271678">
    <property type="component" value="Unassembled WGS sequence"/>
</dbReference>
<organism evidence="1 2">
    <name type="scientific">Flexivirga caeni</name>
    <dbReference type="NCBI Taxonomy" id="2294115"/>
    <lineage>
        <taxon>Bacteria</taxon>
        <taxon>Bacillati</taxon>
        <taxon>Actinomycetota</taxon>
        <taxon>Actinomycetes</taxon>
        <taxon>Micrococcales</taxon>
        <taxon>Dermacoccaceae</taxon>
        <taxon>Flexivirga</taxon>
    </lineage>
</organism>
<sequence length="131" mass="14133">MRSRHVSRVIAASPEVVYAFAADPDNLTRWAAGLAQGAVVREGDSFLVDSPMGRVTVTFVPHNGFGIIDHDVALPSGEVVNNPVRVIAHPEGAEIVFTIRQLALSDDDFLRDAAAVERDLDTLKNLIEQGS</sequence>
<name>A0A3M9M395_9MICO</name>
<dbReference type="SUPFAM" id="SSF55961">
    <property type="entry name" value="Bet v1-like"/>
    <property type="match status" value="1"/>
</dbReference>
<dbReference type="Gene3D" id="3.30.530.20">
    <property type="match status" value="1"/>
</dbReference>
<proteinExistence type="predicted"/>
<keyword evidence="2" id="KW-1185">Reference proteome</keyword>
<comment type="caution">
    <text evidence="1">The sequence shown here is derived from an EMBL/GenBank/DDBJ whole genome shotgun (WGS) entry which is preliminary data.</text>
</comment>
<dbReference type="Pfam" id="PF10604">
    <property type="entry name" value="Polyketide_cyc2"/>
    <property type="match status" value="1"/>
</dbReference>